<dbReference type="InterPro" id="IPR004223">
    <property type="entry name" value="VitB12-dep_Met_synth_activ_dom"/>
</dbReference>
<gene>
    <name evidence="2" type="ORF">H8S45_01100</name>
</gene>
<dbReference type="Pfam" id="PF02965">
    <property type="entry name" value="Met_synt_B12"/>
    <property type="match status" value="1"/>
</dbReference>
<reference evidence="2" key="1">
    <citation type="submission" date="2020-08" db="EMBL/GenBank/DDBJ databases">
        <title>Genome public.</title>
        <authorList>
            <person name="Liu C."/>
            <person name="Sun Q."/>
        </authorList>
    </citation>
    <scope>NUCLEOTIDE SEQUENCE</scope>
    <source>
        <strain evidence="2">NSJ-28</strain>
    </source>
</reference>
<organism evidence="2 3">
    <name type="scientific">Agathobaculum faecis</name>
    <dbReference type="NCBI Taxonomy" id="2763013"/>
    <lineage>
        <taxon>Bacteria</taxon>
        <taxon>Bacillati</taxon>
        <taxon>Bacillota</taxon>
        <taxon>Clostridia</taxon>
        <taxon>Eubacteriales</taxon>
        <taxon>Butyricicoccaceae</taxon>
        <taxon>Agathobaculum</taxon>
    </lineage>
</organism>
<evidence type="ECO:0000259" key="1">
    <source>
        <dbReference type="Pfam" id="PF02965"/>
    </source>
</evidence>
<dbReference type="InterPro" id="IPR037010">
    <property type="entry name" value="VitB12-dep_Met_synth_activ_sf"/>
</dbReference>
<protein>
    <submittedName>
        <fullName evidence="2">Vitamin B12 dependent methionine synthase activation subunit</fullName>
    </submittedName>
</protein>
<evidence type="ECO:0000313" key="3">
    <source>
        <dbReference type="Proteomes" id="UP000606499"/>
    </source>
</evidence>
<name>A0A923LU83_9FIRM</name>
<accession>A0A923LU83</accession>
<feature type="domain" description="AdoMet activation" evidence="1">
    <location>
        <begin position="81"/>
        <end position="188"/>
    </location>
</feature>
<dbReference type="InterPro" id="IPR017342">
    <property type="entry name" value="S-AdoMet-dep_Met_synth_prd"/>
</dbReference>
<dbReference type="Gene3D" id="3.40.109.40">
    <property type="match status" value="1"/>
</dbReference>
<dbReference type="RefSeq" id="WP_054325927.1">
    <property type="nucleotide sequence ID" value="NZ_JACOPL010000001.1"/>
</dbReference>
<evidence type="ECO:0000313" key="2">
    <source>
        <dbReference type="EMBL" id="MBC5724072.1"/>
    </source>
</evidence>
<dbReference type="EMBL" id="JACOPL010000001">
    <property type="protein sequence ID" value="MBC5724072.1"/>
    <property type="molecule type" value="Genomic_DNA"/>
</dbReference>
<sequence length="214" mass="23626">MITFDRSEALRYLGYRGTEPDAAVEESLVRCAEGLQDVIQPQSVFRRFPLRHPAENMLDVAGVAIHSNHLARNLKDCTDVYLMAATLGIGADRLIARASAVRMSDAVIYQAVAAAMIEAYCEEVNDMLRREAGNYGLYCRPRFSPGYGDFDIGHQRDLSRLLDTPRKIGLTVTESCLLAPIKSVTAVIGLSATPQPCHRKGCEECGKTDCAFRR</sequence>
<dbReference type="PIRSF" id="PIRSF037984">
    <property type="entry name" value="Met_synth_TM0269_prd"/>
    <property type="match status" value="1"/>
</dbReference>
<dbReference type="AlphaFoldDB" id="A0A923LU83"/>
<keyword evidence="3" id="KW-1185">Reference proteome</keyword>
<dbReference type="SUPFAM" id="SSF56507">
    <property type="entry name" value="Methionine synthase activation domain-like"/>
    <property type="match status" value="1"/>
</dbReference>
<dbReference type="Proteomes" id="UP000606499">
    <property type="component" value="Unassembled WGS sequence"/>
</dbReference>
<comment type="caution">
    <text evidence="2">The sequence shown here is derived from an EMBL/GenBank/DDBJ whole genome shotgun (WGS) entry which is preliminary data.</text>
</comment>
<dbReference type="GO" id="GO:0008705">
    <property type="term" value="F:methionine synthase activity"/>
    <property type="evidence" value="ECO:0007669"/>
    <property type="project" value="InterPro"/>
</dbReference>
<proteinExistence type="predicted"/>